<evidence type="ECO:0000256" key="5">
    <source>
        <dbReference type="SAM" id="MobiDB-lite"/>
    </source>
</evidence>
<feature type="compositionally biased region" description="Basic and acidic residues" evidence="5">
    <location>
        <begin position="258"/>
        <end position="289"/>
    </location>
</feature>
<dbReference type="Pfam" id="PF11979">
    <property type="entry name" value="SARA_C"/>
    <property type="match status" value="1"/>
</dbReference>
<dbReference type="CDD" id="cd15729">
    <property type="entry name" value="FYVE_endofin"/>
    <property type="match status" value="1"/>
</dbReference>
<dbReference type="InterPro" id="IPR011011">
    <property type="entry name" value="Znf_FYVE_PHD"/>
</dbReference>
<feature type="region of interest" description="Disordered" evidence="5">
    <location>
        <begin position="1"/>
        <end position="20"/>
    </location>
</feature>
<dbReference type="PANTHER" id="PTHR46319:SF3">
    <property type="entry name" value="ZINC FINGER FYVE DOMAIN-CONTAINING PROTEIN"/>
    <property type="match status" value="1"/>
</dbReference>
<evidence type="ECO:0000256" key="1">
    <source>
        <dbReference type="ARBA" id="ARBA00022723"/>
    </source>
</evidence>
<dbReference type="GO" id="GO:0031901">
    <property type="term" value="C:early endosome membrane"/>
    <property type="evidence" value="ECO:0007669"/>
    <property type="project" value="TreeGrafter"/>
</dbReference>
<reference evidence="7" key="1">
    <citation type="submission" date="2014-05" db="EMBL/GenBank/DDBJ databases">
        <title>The genome and life-stage specific transcriptomes of Globodera pallida elucidate key aspects of plant parasitism by a cyst nematode.</title>
        <authorList>
            <person name="Cotton J.A."/>
            <person name="Lilley C.J."/>
            <person name="Jones L.M."/>
            <person name="Kikuchi T."/>
            <person name="Reid A.J."/>
            <person name="Thorpe P."/>
            <person name="Tsai I.J."/>
            <person name="Beasley H."/>
            <person name="Blok V."/>
            <person name="Cock P.J.A."/>
            <person name="Van den Akker S.E."/>
            <person name="Holroyd N."/>
            <person name="Hunt M."/>
            <person name="Mantelin S."/>
            <person name="Naghra H."/>
            <person name="Pain A."/>
            <person name="Palomares-Rius J.E."/>
            <person name="Zarowiecki M."/>
            <person name="Berriman M."/>
            <person name="Jones J.T."/>
            <person name="Urwin P.E."/>
        </authorList>
    </citation>
    <scope>NUCLEOTIDE SEQUENCE [LARGE SCALE GENOMIC DNA]</scope>
    <source>
        <strain evidence="7">Lindley</strain>
    </source>
</reference>
<feature type="compositionally biased region" description="Basic residues" evidence="5">
    <location>
        <begin position="608"/>
        <end position="619"/>
    </location>
</feature>
<sequence length="1250" mass="139533">MCDFRRSLSSNAVPMDNTTLPDMDELLDRLERESPSMVGLQPQFSSMAAVSPIRHEPVAIKELQNKDRTVENGPLTDRSDKELINSNADEEFKSNRNGIIMLDSDAIDTEAEGQIVVDQRPVSTPPPLPNNLWQKIQNERMVGQPHEEQCPSVFKRGNDDCTGEDIFDQIDRMAAQIKAEELDHEAENEPRKEEERGADFADQFITLERVTPSSSFDLVHYQPSSNNKCLESYVEKMVESILAQIMTEQIHCTTTNGTEKDGNESSQIVEKEKLTDEQGERREKANIAEEVEKVTGELLQEPISAASSSALSPADPQQTNQSPTKNQRRNRPLATVHDLSAALDEFKLTESELQLGKKRPYWIPDEDCLDCMLCSTRFSIVNRRHHCRACGRVLCRACCSQRRQLAYMEEKEGKQRVCVPCNRTGTLTAMTTKMDKFLLPMRHDNGRNRKMAELSQRQSVEEGGTSRPKKKSLLKQPPFLAGDSAVAVEHRPAAEVGPSGSNASQTTEGKQPASSLTMAVAAAGKRSVTFRDGVNPGHDSGPNSANSSTNALNCAATESVASSSPYRWLISGSDRSTSSSDSSAKMPSVQPAGNDVSVPSNNNNNNKKLPRKMSRRSRDRRMEEEGQSLLLPKSDGNTDQQQRTCRIWLVERRIDGVEELVQRDLADVGLTVSEEDNNFEDGKESTIALRRNFHLRIVRKKIRGEDGFPTLAVSTRGLAAIGVDELFLAFQYDPENFAEKDEPKWELLALLQQFDLIFQHCLDAQDDSSVDHQMGIRKCISRMAQLYPLLRKGRPLFGHKAASILFQRPHPKQSFANFHPPSEPFLVGVFVQEEELPWAMCVPCRVLLRLGMLSGEYPFPVVNVRRERPLFTTGAVQASVLKVLNDFRHWSYRMARLCGCSVAIRDMCTDVILSPWALDEVRQIVATNRNMIGWALSELCAVADTEEDSAEIDSHLVCVQEEGDDGGASFVTRIFSRNDSTVDATALTTRKITGASFVIFDGALRGSERLLVSLVEDGLVVRLHADLMEELVKALMAGDSFSATNEQGHRFSVSFHCQDGPSSPNVDGWHKSSLSSISRWTPGALQSPIDGRPLDGHVQYGLDRSRLLRSLIFFQFSSEWALRLSAVINMLPGKFPSALQPRFFDLCEQLTTQIVPTLEPFLQELISAEQRSISLRVHVDGEAISYETEKWPALPEQHFVWTVTLDEQLIPFLYALCAWLPSVFFVELHTFIVSARPLPALSIPGSSGEL</sequence>
<feature type="compositionally biased region" description="Polar residues" evidence="5">
    <location>
        <begin position="7"/>
        <end position="20"/>
    </location>
</feature>
<feature type="region of interest" description="Disordered" evidence="5">
    <location>
        <begin position="572"/>
        <end position="638"/>
    </location>
</feature>
<feature type="compositionally biased region" description="Polar residues" evidence="5">
    <location>
        <begin position="541"/>
        <end position="550"/>
    </location>
</feature>
<dbReference type="InterPro" id="IPR017455">
    <property type="entry name" value="Znf_FYVE-rel"/>
</dbReference>
<feature type="region of interest" description="Disordered" evidence="5">
    <location>
        <begin position="306"/>
        <end position="331"/>
    </location>
</feature>
<dbReference type="AlphaFoldDB" id="A0A183BYF3"/>
<evidence type="ECO:0000256" key="3">
    <source>
        <dbReference type="ARBA" id="ARBA00022833"/>
    </source>
</evidence>
<organism evidence="7 8">
    <name type="scientific">Globodera pallida</name>
    <name type="common">Potato cyst nematode worm</name>
    <name type="synonym">Heterodera pallida</name>
    <dbReference type="NCBI Taxonomy" id="36090"/>
    <lineage>
        <taxon>Eukaryota</taxon>
        <taxon>Metazoa</taxon>
        <taxon>Ecdysozoa</taxon>
        <taxon>Nematoda</taxon>
        <taxon>Chromadorea</taxon>
        <taxon>Rhabditida</taxon>
        <taxon>Tylenchina</taxon>
        <taxon>Tylenchomorpha</taxon>
        <taxon>Tylenchoidea</taxon>
        <taxon>Heteroderidae</taxon>
        <taxon>Heteroderinae</taxon>
        <taxon>Globodera</taxon>
    </lineage>
</organism>
<feature type="region of interest" description="Disordered" evidence="5">
    <location>
        <begin position="492"/>
        <end position="517"/>
    </location>
</feature>
<evidence type="ECO:0000256" key="2">
    <source>
        <dbReference type="ARBA" id="ARBA00022771"/>
    </source>
</evidence>
<keyword evidence="7" id="KW-1185">Reference proteome</keyword>
<keyword evidence="2 4" id="KW-0863">Zinc-finger</keyword>
<dbReference type="InterPro" id="IPR013083">
    <property type="entry name" value="Znf_RING/FYVE/PHD"/>
</dbReference>
<feature type="compositionally biased region" description="Low complexity" evidence="5">
    <location>
        <begin position="572"/>
        <end position="583"/>
    </location>
</feature>
<evidence type="ECO:0000256" key="4">
    <source>
        <dbReference type="PROSITE-ProRule" id="PRU00091"/>
    </source>
</evidence>
<reference evidence="8" key="2">
    <citation type="submission" date="2016-06" db="UniProtKB">
        <authorList>
            <consortium name="WormBaseParasite"/>
        </authorList>
    </citation>
    <scope>IDENTIFICATION</scope>
</reference>
<proteinExistence type="predicted"/>
<dbReference type="GO" id="GO:0008270">
    <property type="term" value="F:zinc ion binding"/>
    <property type="evidence" value="ECO:0007669"/>
    <property type="project" value="UniProtKB-KW"/>
</dbReference>
<dbReference type="Gene3D" id="3.30.1360.220">
    <property type="entry name" value="Domain of unknown function (DUF3480), N-terminal subdomain"/>
    <property type="match status" value="1"/>
</dbReference>
<feature type="region of interest" description="Disordered" evidence="5">
    <location>
        <begin position="441"/>
        <end position="479"/>
    </location>
</feature>
<dbReference type="GO" id="GO:0016197">
    <property type="term" value="P:endosomal transport"/>
    <property type="evidence" value="ECO:0007669"/>
    <property type="project" value="TreeGrafter"/>
</dbReference>
<dbReference type="InterPro" id="IPR000306">
    <property type="entry name" value="Znf_FYVE"/>
</dbReference>
<feature type="compositionally biased region" description="Polar residues" evidence="5">
    <location>
        <begin position="499"/>
        <end position="517"/>
    </location>
</feature>
<keyword evidence="3" id="KW-0862">Zinc</keyword>
<evidence type="ECO:0000313" key="7">
    <source>
        <dbReference type="Proteomes" id="UP000050741"/>
    </source>
</evidence>
<protein>
    <submittedName>
        <fullName evidence="8">FYVE-type domain-containing protein</fullName>
    </submittedName>
</protein>
<feature type="region of interest" description="Disordered" evidence="5">
    <location>
        <begin position="254"/>
        <end position="289"/>
    </location>
</feature>
<dbReference type="Proteomes" id="UP000050741">
    <property type="component" value="Unassembled WGS sequence"/>
</dbReference>
<feature type="compositionally biased region" description="Basic and acidic residues" evidence="5">
    <location>
        <begin position="441"/>
        <end position="452"/>
    </location>
</feature>
<feature type="region of interest" description="Disordered" evidence="5">
    <location>
        <begin position="529"/>
        <end position="550"/>
    </location>
</feature>
<dbReference type="Gene3D" id="3.30.500.40">
    <property type="match status" value="1"/>
</dbReference>
<dbReference type="PROSITE" id="PS50178">
    <property type="entry name" value="ZF_FYVE"/>
    <property type="match status" value="1"/>
</dbReference>
<dbReference type="Pfam" id="PF01363">
    <property type="entry name" value="FYVE"/>
    <property type="match status" value="1"/>
</dbReference>
<accession>A0A183BYF3</accession>
<name>A0A183BYF3_GLOPA</name>
<dbReference type="SUPFAM" id="SSF57903">
    <property type="entry name" value="FYVE/PHD zinc finger"/>
    <property type="match status" value="1"/>
</dbReference>
<evidence type="ECO:0000259" key="6">
    <source>
        <dbReference type="PROSITE" id="PS50178"/>
    </source>
</evidence>
<dbReference type="SMART" id="SM00064">
    <property type="entry name" value="FYVE"/>
    <property type="match status" value="1"/>
</dbReference>
<dbReference type="InterPro" id="IPR022557">
    <property type="entry name" value="SARA-like_C"/>
</dbReference>
<keyword evidence="1" id="KW-0479">Metal-binding</keyword>
<dbReference type="WBParaSite" id="GPLIN_000564300">
    <property type="protein sequence ID" value="GPLIN_000564300"/>
    <property type="gene ID" value="GPLIN_000564300"/>
</dbReference>
<dbReference type="Gene3D" id="3.30.40.10">
    <property type="entry name" value="Zinc/RING finger domain, C3HC4 (zinc finger)"/>
    <property type="match status" value="1"/>
</dbReference>
<dbReference type="SMART" id="SM01421">
    <property type="entry name" value="DUF3480"/>
    <property type="match status" value="1"/>
</dbReference>
<feature type="compositionally biased region" description="Polar residues" evidence="5">
    <location>
        <begin position="315"/>
        <end position="325"/>
    </location>
</feature>
<feature type="domain" description="FYVE-type" evidence="6">
    <location>
        <begin position="365"/>
        <end position="426"/>
    </location>
</feature>
<evidence type="ECO:0000313" key="8">
    <source>
        <dbReference type="WBParaSite" id="GPLIN_000564300"/>
    </source>
</evidence>
<dbReference type="PANTHER" id="PTHR46319">
    <property type="entry name" value="ZINC FINGER FYVE DOMAIN-CONTAINING PROTEIN"/>
    <property type="match status" value="1"/>
</dbReference>